<reference evidence="4 5" key="1">
    <citation type="submission" date="2017-08" db="EMBL/GenBank/DDBJ databases">
        <title>Infants hospitalized years apart are colonized by the same room-sourced microbial strains.</title>
        <authorList>
            <person name="Brooks B."/>
            <person name="Olm M.R."/>
            <person name="Firek B.A."/>
            <person name="Baker R."/>
            <person name="Thomas B.C."/>
            <person name="Morowitz M.J."/>
            <person name="Banfield J.F."/>
        </authorList>
    </citation>
    <scope>NUCLEOTIDE SEQUENCE [LARGE SCALE GENOMIC DNA]</scope>
    <source>
        <strain evidence="4">S2_003_000_R2_4</strain>
    </source>
</reference>
<dbReference type="Gene3D" id="3.30.160.20">
    <property type="match status" value="1"/>
</dbReference>
<dbReference type="AlphaFoldDB" id="A0A2W5VGK8"/>
<evidence type="ECO:0000256" key="1">
    <source>
        <dbReference type="ARBA" id="ARBA00010835"/>
    </source>
</evidence>
<dbReference type="GO" id="GO:0004045">
    <property type="term" value="F:peptidyl-tRNA hydrolase activity"/>
    <property type="evidence" value="ECO:0007669"/>
    <property type="project" value="TreeGrafter"/>
</dbReference>
<name>A0A2W5VGK8_9CAUL</name>
<feature type="compositionally biased region" description="Basic residues" evidence="2">
    <location>
        <begin position="126"/>
        <end position="141"/>
    </location>
</feature>
<evidence type="ECO:0000313" key="5">
    <source>
        <dbReference type="Proteomes" id="UP000249393"/>
    </source>
</evidence>
<dbReference type="PANTHER" id="PTHR47814">
    <property type="entry name" value="PEPTIDYL-TRNA HYDROLASE ARFB"/>
    <property type="match status" value="1"/>
</dbReference>
<dbReference type="EMBL" id="QFQZ01000003">
    <property type="protein sequence ID" value="PZR37013.1"/>
    <property type="molecule type" value="Genomic_DNA"/>
</dbReference>
<comment type="similarity">
    <text evidence="1">Belongs to the prokaryotic/mitochondrial release factor family.</text>
</comment>
<evidence type="ECO:0000256" key="2">
    <source>
        <dbReference type="SAM" id="MobiDB-lite"/>
    </source>
</evidence>
<dbReference type="RefSeq" id="WP_304273580.1">
    <property type="nucleotide sequence ID" value="NZ_QFQZ01000003.1"/>
</dbReference>
<feature type="domain" description="Prokaryotic-type class I peptide chain release factors" evidence="3">
    <location>
        <begin position="9"/>
        <end position="134"/>
    </location>
</feature>
<dbReference type="Proteomes" id="UP000249393">
    <property type="component" value="Unassembled WGS sequence"/>
</dbReference>
<dbReference type="PANTHER" id="PTHR47814:SF1">
    <property type="entry name" value="PEPTIDYL-TRNA HYDROLASE ARFB"/>
    <property type="match status" value="1"/>
</dbReference>
<protein>
    <submittedName>
        <fullName evidence="4">Aminoacyl-tRNA hydrolase</fullName>
    </submittedName>
</protein>
<evidence type="ECO:0000313" key="4">
    <source>
        <dbReference type="EMBL" id="PZR37013.1"/>
    </source>
</evidence>
<dbReference type="GO" id="GO:0072344">
    <property type="term" value="P:rescue of stalled ribosome"/>
    <property type="evidence" value="ECO:0007669"/>
    <property type="project" value="TreeGrafter"/>
</dbReference>
<accession>A0A2W5VGK8</accession>
<dbReference type="NCBIfam" id="NF006718">
    <property type="entry name" value="PRK09256.1"/>
    <property type="match status" value="1"/>
</dbReference>
<dbReference type="GO" id="GO:0003747">
    <property type="term" value="F:translation release factor activity"/>
    <property type="evidence" value="ECO:0007669"/>
    <property type="project" value="InterPro"/>
</dbReference>
<dbReference type="InterPro" id="IPR000352">
    <property type="entry name" value="Pep_chain_release_fac_I"/>
</dbReference>
<comment type="caution">
    <text evidence="4">The sequence shown here is derived from an EMBL/GenBank/DDBJ whole genome shotgun (WGS) entry which is preliminary data.</text>
</comment>
<dbReference type="Pfam" id="PF00472">
    <property type="entry name" value="RF-1"/>
    <property type="match status" value="1"/>
</dbReference>
<dbReference type="InterPro" id="IPR045853">
    <property type="entry name" value="Pep_chain_release_fac_I_sf"/>
</dbReference>
<keyword evidence="4" id="KW-0378">Hydrolase</keyword>
<sequence length="141" mass="15886">MTIDITSWLRIDEDELVWRATRASGPGGQHVNKTSTALELRFDVRNSPSLPEDVKARLEKLAGSRLTQDGVLILFAQGSRSQEMNRQDAQARLVDLIRRATEKPKPRKATKPTYSSKLKRLEGKAKRGTVKSGRGRVRFDD</sequence>
<feature type="region of interest" description="Disordered" evidence="2">
    <location>
        <begin position="98"/>
        <end position="141"/>
    </location>
</feature>
<organism evidence="4 5">
    <name type="scientific">Caulobacter segnis</name>
    <dbReference type="NCBI Taxonomy" id="88688"/>
    <lineage>
        <taxon>Bacteria</taxon>
        <taxon>Pseudomonadati</taxon>
        <taxon>Pseudomonadota</taxon>
        <taxon>Alphaproteobacteria</taxon>
        <taxon>Caulobacterales</taxon>
        <taxon>Caulobacteraceae</taxon>
        <taxon>Caulobacter</taxon>
    </lineage>
</organism>
<evidence type="ECO:0000259" key="3">
    <source>
        <dbReference type="Pfam" id="PF00472"/>
    </source>
</evidence>
<dbReference type="GO" id="GO:0043022">
    <property type="term" value="F:ribosome binding"/>
    <property type="evidence" value="ECO:0007669"/>
    <property type="project" value="TreeGrafter"/>
</dbReference>
<dbReference type="SUPFAM" id="SSF75620">
    <property type="entry name" value="Release factor"/>
    <property type="match status" value="1"/>
</dbReference>
<proteinExistence type="inferred from homology"/>
<gene>
    <name evidence="4" type="ORF">DI526_02140</name>
</gene>